<proteinExistence type="predicted"/>
<feature type="compositionally biased region" description="Polar residues" evidence="1">
    <location>
        <begin position="292"/>
        <end position="304"/>
    </location>
</feature>
<gene>
    <name evidence="3" type="ORF">D1B31_22245</name>
</gene>
<organism evidence="3 4">
    <name type="scientific">Neobacillus notoginsengisoli</name>
    <dbReference type="NCBI Taxonomy" id="1578198"/>
    <lineage>
        <taxon>Bacteria</taxon>
        <taxon>Bacillati</taxon>
        <taxon>Bacillota</taxon>
        <taxon>Bacilli</taxon>
        <taxon>Bacillales</taxon>
        <taxon>Bacillaceae</taxon>
        <taxon>Neobacillus</taxon>
    </lineage>
</organism>
<evidence type="ECO:0000256" key="2">
    <source>
        <dbReference type="SAM" id="Phobius"/>
    </source>
</evidence>
<dbReference type="Proteomes" id="UP000284416">
    <property type="component" value="Unassembled WGS sequence"/>
</dbReference>
<keyword evidence="2" id="KW-0472">Membrane</keyword>
<sequence>MIRKVYFFVLEILFAALLIYPYFPPKEMREGVFAVIAILVFFFWIHSWLLARFGRKAKAAFLLLVLPLLLALALHFSFNPLYAILAGMVIFWRGLVLSDDDSDDRDVRLAAAAMLVAMPAAISASVKHGGVLKITILLFVLEIVLVMIGRFAHNLSQLGKNNGQKSGFIIFFGKVIGLLVLLGLLLALTLDYFKALFFFVIKNAAMGLGLLVSPLMRWLEGSMLKQSAQMILKEDGLNVGPDASEAGQAGPYSPLTDSSLLILATFGIIIVFAYLYKRKSVFESVRGPNPSPQLTSMGTRLPSSQKKRKAQPPENKLRLEFYKLETFASKKGVGRLSYETLEEWWKRIGIHSNRRLAELYGEIRYGSMPVEEENLEYARSEIKAIKEQMKTFRNKKRVKKE</sequence>
<feature type="transmembrane region" description="Helical" evidence="2">
    <location>
        <begin position="258"/>
        <end position="276"/>
    </location>
</feature>
<feature type="region of interest" description="Disordered" evidence="1">
    <location>
        <begin position="285"/>
        <end position="313"/>
    </location>
</feature>
<name>A0A417YFE1_9BACI</name>
<feature type="transmembrane region" description="Helical" evidence="2">
    <location>
        <begin position="107"/>
        <end position="124"/>
    </location>
</feature>
<feature type="transmembrane region" description="Helical" evidence="2">
    <location>
        <begin position="131"/>
        <end position="148"/>
    </location>
</feature>
<dbReference type="EMBL" id="QWEG01000023">
    <property type="protein sequence ID" value="RHW31406.1"/>
    <property type="molecule type" value="Genomic_DNA"/>
</dbReference>
<evidence type="ECO:0000256" key="1">
    <source>
        <dbReference type="SAM" id="MobiDB-lite"/>
    </source>
</evidence>
<evidence type="ECO:0008006" key="5">
    <source>
        <dbReference type="Google" id="ProtNLM"/>
    </source>
</evidence>
<feature type="transmembrane region" description="Helical" evidence="2">
    <location>
        <begin position="168"/>
        <end position="188"/>
    </location>
</feature>
<evidence type="ECO:0000313" key="4">
    <source>
        <dbReference type="Proteomes" id="UP000284416"/>
    </source>
</evidence>
<accession>A0A417YFE1</accession>
<keyword evidence="4" id="KW-1185">Reference proteome</keyword>
<reference evidence="3 4" key="1">
    <citation type="journal article" date="2017" name="Int. J. Syst. Evol. Microbiol.">
        <title>Bacillus notoginsengisoli sp. nov., a novel bacterium isolated from the rhizosphere of Panax notoginseng.</title>
        <authorList>
            <person name="Zhang M.Y."/>
            <person name="Cheng J."/>
            <person name="Cai Y."/>
            <person name="Zhang T.Y."/>
            <person name="Wu Y.Y."/>
            <person name="Manikprabhu D."/>
            <person name="Li W.J."/>
            <person name="Zhang Y.X."/>
        </authorList>
    </citation>
    <scope>NUCLEOTIDE SEQUENCE [LARGE SCALE GENOMIC DNA]</scope>
    <source>
        <strain evidence="3 4">JCM 30743</strain>
    </source>
</reference>
<keyword evidence="2" id="KW-0812">Transmembrane</keyword>
<dbReference type="AlphaFoldDB" id="A0A417YFE1"/>
<protein>
    <recommendedName>
        <fullName evidence="5">DUF4129 domain-containing protein</fullName>
    </recommendedName>
</protein>
<feature type="transmembrane region" description="Helical" evidence="2">
    <location>
        <begin position="5"/>
        <end position="25"/>
    </location>
</feature>
<evidence type="ECO:0000313" key="3">
    <source>
        <dbReference type="EMBL" id="RHW31406.1"/>
    </source>
</evidence>
<comment type="caution">
    <text evidence="3">The sequence shown here is derived from an EMBL/GenBank/DDBJ whole genome shotgun (WGS) entry which is preliminary data.</text>
</comment>
<keyword evidence="2" id="KW-1133">Transmembrane helix</keyword>
<feature type="transmembrane region" description="Helical" evidence="2">
    <location>
        <begin position="62"/>
        <end position="95"/>
    </location>
</feature>
<dbReference type="RefSeq" id="WP_118924628.1">
    <property type="nucleotide sequence ID" value="NZ_QWEG01000023.1"/>
</dbReference>
<dbReference type="OrthoDB" id="2987426at2"/>
<feature type="transmembrane region" description="Helical" evidence="2">
    <location>
        <begin position="31"/>
        <end position="50"/>
    </location>
</feature>
<feature type="transmembrane region" description="Helical" evidence="2">
    <location>
        <begin position="195"/>
        <end position="216"/>
    </location>
</feature>